<evidence type="ECO:0000313" key="1">
    <source>
        <dbReference type="EMBL" id="KKN61585.1"/>
    </source>
</evidence>
<proteinExistence type="predicted"/>
<accession>A0A0F9RYP9</accession>
<sequence>MCKCLTSLTDQGWPFPFEQRLSFNIETMGNLSAPWGVALQHATKTGKRSSRGSKFLLLNYCPICGKDLREKSEEADDESPT</sequence>
<name>A0A0F9RYP9_9ZZZZ</name>
<dbReference type="EMBL" id="LAZR01000653">
    <property type="protein sequence ID" value="KKN61585.1"/>
    <property type="molecule type" value="Genomic_DNA"/>
</dbReference>
<protein>
    <submittedName>
        <fullName evidence="1">Uncharacterized protein</fullName>
    </submittedName>
</protein>
<comment type="caution">
    <text evidence="1">The sequence shown here is derived from an EMBL/GenBank/DDBJ whole genome shotgun (WGS) entry which is preliminary data.</text>
</comment>
<organism evidence="1">
    <name type="scientific">marine sediment metagenome</name>
    <dbReference type="NCBI Taxonomy" id="412755"/>
    <lineage>
        <taxon>unclassified sequences</taxon>
        <taxon>metagenomes</taxon>
        <taxon>ecological metagenomes</taxon>
    </lineage>
</organism>
<reference evidence="1" key="1">
    <citation type="journal article" date="2015" name="Nature">
        <title>Complex archaea that bridge the gap between prokaryotes and eukaryotes.</title>
        <authorList>
            <person name="Spang A."/>
            <person name="Saw J.H."/>
            <person name="Jorgensen S.L."/>
            <person name="Zaremba-Niedzwiedzka K."/>
            <person name="Martijn J."/>
            <person name="Lind A.E."/>
            <person name="van Eijk R."/>
            <person name="Schleper C."/>
            <person name="Guy L."/>
            <person name="Ettema T.J."/>
        </authorList>
    </citation>
    <scope>NUCLEOTIDE SEQUENCE</scope>
</reference>
<dbReference type="AlphaFoldDB" id="A0A0F9RYP9"/>
<gene>
    <name evidence="1" type="ORF">LCGC14_0520380</name>
</gene>